<keyword evidence="6" id="KW-0106">Calcium</keyword>
<dbReference type="SUPFAM" id="SSF49785">
    <property type="entry name" value="Galactose-binding domain-like"/>
    <property type="match status" value="3"/>
</dbReference>
<evidence type="ECO:0000259" key="8">
    <source>
        <dbReference type="SMART" id="SM00607"/>
    </source>
</evidence>
<dbReference type="GO" id="GO:0042806">
    <property type="term" value="F:fucose binding"/>
    <property type="evidence" value="ECO:0007669"/>
    <property type="project" value="UniProtKB-ARBA"/>
</dbReference>
<keyword evidence="4" id="KW-0479">Metal-binding</keyword>
<evidence type="ECO:0000256" key="2">
    <source>
        <dbReference type="ARBA" id="ARBA00010147"/>
    </source>
</evidence>
<evidence type="ECO:0000256" key="3">
    <source>
        <dbReference type="ARBA" id="ARBA00011233"/>
    </source>
</evidence>
<feature type="domain" description="Fucolectin tachylectin-4 pentraxin-1" evidence="8">
    <location>
        <begin position="144"/>
        <end position="286"/>
    </location>
</feature>
<protein>
    <recommendedName>
        <fullName evidence="8">Fucolectin tachylectin-4 pentraxin-1 domain-containing protein</fullName>
    </recommendedName>
</protein>
<dbReference type="Gene3D" id="2.60.120.260">
    <property type="entry name" value="Galactose-binding domain-like"/>
    <property type="match status" value="3"/>
</dbReference>
<dbReference type="EMBL" id="AFYH01251975">
    <property type="status" value="NOT_ANNOTATED_CDS"/>
    <property type="molecule type" value="Genomic_DNA"/>
</dbReference>
<reference evidence="9" key="2">
    <citation type="submission" date="2025-08" db="UniProtKB">
        <authorList>
            <consortium name="Ensembl"/>
        </authorList>
    </citation>
    <scope>IDENTIFICATION</scope>
</reference>
<dbReference type="InterPro" id="IPR051941">
    <property type="entry name" value="BG_Antigen-Binding_Lectin"/>
</dbReference>
<dbReference type="SMART" id="SM00607">
    <property type="entry name" value="FTP"/>
    <property type="match status" value="3"/>
</dbReference>
<dbReference type="EMBL" id="AFYH01251974">
    <property type="status" value="NOT_ANNOTATED_CDS"/>
    <property type="molecule type" value="Genomic_DNA"/>
</dbReference>
<evidence type="ECO:0000313" key="9">
    <source>
        <dbReference type="Ensembl" id="ENSLACP00000001602.1"/>
    </source>
</evidence>
<dbReference type="GO" id="GO:0010185">
    <property type="term" value="P:regulation of cellular defense response"/>
    <property type="evidence" value="ECO:0007669"/>
    <property type="project" value="UniProtKB-ARBA"/>
</dbReference>
<evidence type="ECO:0000256" key="4">
    <source>
        <dbReference type="ARBA" id="ARBA00022723"/>
    </source>
</evidence>
<keyword evidence="7" id="KW-1015">Disulfide bond</keyword>
<comment type="function">
    <text evidence="1">Acts as a defensive agent. Recognizes blood group fucosylated oligosaccharides including A, B, H and Lewis B-type antigens. Does not recognize Lewis A antigen and has low affinity for monovalent haptens.</text>
</comment>
<dbReference type="Proteomes" id="UP000008672">
    <property type="component" value="Unassembled WGS sequence"/>
</dbReference>
<comment type="similarity">
    <text evidence="2">Belongs to the fucolectin family.</text>
</comment>
<sequence length="430" mass="46940">NVALWGRATQSSRYSRKGEANHAIDGKKSTNYFSGACSSTKKVFGPWWRLELEKSFNISAIAITNRGDCCPERLQGAVIRVGNSLYINGNAICGTVTSTVAGATQTFCCNGIEGRYVSISIPGRSEYLSLCEVEVMGIPSKGAKVRIPRLRKTIQSSTFDGKGVANNAVDGNRNKNYYSNSCSATRDDLDPWWRLDLEKPYKISSITITNREDCCPGRLQGAVIHIGNSLENEGNDNPVCGTVSLNLAEPTQTFCCKGMKGRYISIQIPGRKEYLTLCEVEVMGVPEINVAIGGEATQVSKFDVKGDAGNAINGDKNTNYFSGSCTLTNNDFNPWWKLDLKKAYNISTIIITNRGDCCSERLEGASVHVGYSRHNNGKDNPLCGIINSVMAGSIETFCCNGMDGRYVTIHVPERREYLSLCEVEVFGVPA</sequence>
<evidence type="ECO:0000256" key="7">
    <source>
        <dbReference type="ARBA" id="ARBA00023157"/>
    </source>
</evidence>
<dbReference type="InterPro" id="IPR008979">
    <property type="entry name" value="Galactose-bd-like_sf"/>
</dbReference>
<dbReference type="eggNOG" id="ENOG502QQVA">
    <property type="taxonomic scope" value="Eukaryota"/>
</dbReference>
<dbReference type="EMBL" id="AFYH01251973">
    <property type="status" value="NOT_ANNOTATED_CDS"/>
    <property type="molecule type" value="Genomic_DNA"/>
</dbReference>
<dbReference type="OMA" id="GDNPAWW"/>
<evidence type="ECO:0000313" key="10">
    <source>
        <dbReference type="Proteomes" id="UP000008672"/>
    </source>
</evidence>
<comment type="subunit">
    <text evidence="3">Homotrimer.</text>
</comment>
<keyword evidence="5" id="KW-0430">Lectin</keyword>
<dbReference type="HOGENOM" id="CLU_036681_0_0_1"/>
<dbReference type="InParanoid" id="H2ZW31"/>
<dbReference type="Pfam" id="PF22633">
    <property type="entry name" value="F5_F8_type_C_2"/>
    <property type="match status" value="3"/>
</dbReference>
<dbReference type="PANTHER" id="PTHR45713">
    <property type="entry name" value="FTP DOMAIN-CONTAINING PROTEIN"/>
    <property type="match status" value="1"/>
</dbReference>
<dbReference type="EMBL" id="AFYH01251976">
    <property type="status" value="NOT_ANNOTATED_CDS"/>
    <property type="molecule type" value="Genomic_DNA"/>
</dbReference>
<feature type="domain" description="Fucolectin tachylectin-4 pentraxin-1" evidence="8">
    <location>
        <begin position="1"/>
        <end position="141"/>
    </location>
</feature>
<dbReference type="GO" id="GO:0001868">
    <property type="term" value="P:regulation of complement activation, lectin pathway"/>
    <property type="evidence" value="ECO:0007669"/>
    <property type="project" value="UniProtKB-ARBA"/>
</dbReference>
<dbReference type="AlphaFoldDB" id="H2ZW31"/>
<evidence type="ECO:0000256" key="6">
    <source>
        <dbReference type="ARBA" id="ARBA00022837"/>
    </source>
</evidence>
<evidence type="ECO:0000256" key="5">
    <source>
        <dbReference type="ARBA" id="ARBA00022734"/>
    </source>
</evidence>
<dbReference type="EMBL" id="AFYH01251977">
    <property type="status" value="NOT_ANNOTATED_CDS"/>
    <property type="molecule type" value="Genomic_DNA"/>
</dbReference>
<accession>H2ZW31</accession>
<dbReference type="InterPro" id="IPR006585">
    <property type="entry name" value="FTP1"/>
</dbReference>
<dbReference type="PANTHER" id="PTHR45713:SF11">
    <property type="entry name" value="FUCOLECTIN TACHYLECTIN-4 PENTRAXIN-1 DOMAIN-CONTAINING PROTEIN"/>
    <property type="match status" value="1"/>
</dbReference>
<proteinExistence type="inferred from homology"/>
<organism evidence="9 10">
    <name type="scientific">Latimeria chalumnae</name>
    <name type="common">Coelacanth</name>
    <dbReference type="NCBI Taxonomy" id="7897"/>
    <lineage>
        <taxon>Eukaryota</taxon>
        <taxon>Metazoa</taxon>
        <taxon>Chordata</taxon>
        <taxon>Craniata</taxon>
        <taxon>Vertebrata</taxon>
        <taxon>Euteleostomi</taxon>
        <taxon>Coelacanthiformes</taxon>
        <taxon>Coelacanthidae</taxon>
        <taxon>Latimeria</taxon>
    </lineage>
</organism>
<reference evidence="9" key="3">
    <citation type="submission" date="2025-09" db="UniProtKB">
        <authorList>
            <consortium name="Ensembl"/>
        </authorList>
    </citation>
    <scope>IDENTIFICATION</scope>
</reference>
<evidence type="ECO:0000256" key="1">
    <source>
        <dbReference type="ARBA" id="ARBA00002219"/>
    </source>
</evidence>
<reference evidence="10" key="1">
    <citation type="submission" date="2011-08" db="EMBL/GenBank/DDBJ databases">
        <title>The draft genome of Latimeria chalumnae.</title>
        <authorList>
            <person name="Di Palma F."/>
            <person name="Alfoldi J."/>
            <person name="Johnson J."/>
            <person name="Berlin A."/>
            <person name="Gnerre S."/>
            <person name="Jaffe D."/>
            <person name="MacCallum I."/>
            <person name="Young S."/>
            <person name="Walker B.J."/>
            <person name="Lander E."/>
            <person name="Lindblad-Toh K."/>
        </authorList>
    </citation>
    <scope>NUCLEOTIDE SEQUENCE [LARGE SCALE GENOMIC DNA]</scope>
    <source>
        <strain evidence="10">Wild caught</strain>
    </source>
</reference>
<dbReference type="EMBL" id="AFYH01251978">
    <property type="status" value="NOT_ANNOTATED_CDS"/>
    <property type="molecule type" value="Genomic_DNA"/>
</dbReference>
<dbReference type="GO" id="GO:0046872">
    <property type="term" value="F:metal ion binding"/>
    <property type="evidence" value="ECO:0007669"/>
    <property type="project" value="UniProtKB-KW"/>
</dbReference>
<name>H2ZW31_LATCH</name>
<dbReference type="Ensembl" id="ENSLACT00000001615.1">
    <property type="protein sequence ID" value="ENSLACP00000001602.1"/>
    <property type="gene ID" value="ENSLACG00000001431.1"/>
</dbReference>
<feature type="domain" description="Fucolectin tachylectin-4 pentraxin-1" evidence="8">
    <location>
        <begin position="287"/>
        <end position="429"/>
    </location>
</feature>
<dbReference type="GeneTree" id="ENSGT01060000248575"/>
<keyword evidence="10" id="KW-1185">Reference proteome</keyword>